<dbReference type="SMR" id="A0A251MQT3"/>
<dbReference type="EMBL" id="CM007658">
    <property type="protein sequence ID" value="ONH89667.1"/>
    <property type="molecule type" value="Genomic_DNA"/>
</dbReference>
<dbReference type="PANTHER" id="PTHR47926:SF476">
    <property type="entry name" value="PENTATRICOPEPTIDE REPEAT-CONTAINING PROTEIN"/>
    <property type="match status" value="1"/>
</dbReference>
<dbReference type="InterPro" id="IPR046960">
    <property type="entry name" value="PPR_At4g14850-like_plant"/>
</dbReference>
<dbReference type="Pfam" id="PF01535">
    <property type="entry name" value="PPR"/>
    <property type="match status" value="6"/>
</dbReference>
<dbReference type="AlphaFoldDB" id="A0A251MQT3"/>
<dbReference type="Pfam" id="PF13041">
    <property type="entry name" value="PPR_2"/>
    <property type="match status" value="3"/>
</dbReference>
<dbReference type="GO" id="GO:0010449">
    <property type="term" value="P:root meristem growth"/>
    <property type="evidence" value="ECO:0007669"/>
    <property type="project" value="EnsemblPlants"/>
</dbReference>
<dbReference type="OrthoDB" id="731210at2759"/>
<feature type="repeat" description="PPR" evidence="2">
    <location>
        <begin position="125"/>
        <end position="159"/>
    </location>
</feature>
<dbReference type="Gramene" id="ONH89667">
    <property type="protein sequence ID" value="ONH89667"/>
    <property type="gene ID" value="PRUPE_8G008000"/>
</dbReference>
<keyword evidence="4" id="KW-1185">Reference proteome</keyword>
<proteinExistence type="predicted"/>
<feature type="repeat" description="PPR" evidence="2">
    <location>
        <begin position="561"/>
        <end position="595"/>
    </location>
</feature>
<dbReference type="NCBIfam" id="TIGR00756">
    <property type="entry name" value="PPR"/>
    <property type="match status" value="3"/>
</dbReference>
<dbReference type="Proteomes" id="UP000006882">
    <property type="component" value="Chromosome G8"/>
</dbReference>
<feature type="repeat" description="PPR" evidence="2">
    <location>
        <begin position="296"/>
        <end position="330"/>
    </location>
</feature>
<dbReference type="STRING" id="3760.A0A251MQT3"/>
<evidence type="ECO:0000313" key="3">
    <source>
        <dbReference type="EMBL" id="ONH89667.1"/>
    </source>
</evidence>
<accession>A0A251MQT3</accession>
<organism evidence="3 4">
    <name type="scientific">Prunus persica</name>
    <name type="common">Peach</name>
    <name type="synonym">Amygdalus persica</name>
    <dbReference type="NCBI Taxonomy" id="3760"/>
    <lineage>
        <taxon>Eukaryota</taxon>
        <taxon>Viridiplantae</taxon>
        <taxon>Streptophyta</taxon>
        <taxon>Embryophyta</taxon>
        <taxon>Tracheophyta</taxon>
        <taxon>Spermatophyta</taxon>
        <taxon>Magnoliopsida</taxon>
        <taxon>eudicotyledons</taxon>
        <taxon>Gunneridae</taxon>
        <taxon>Pentapetalae</taxon>
        <taxon>rosids</taxon>
        <taxon>fabids</taxon>
        <taxon>Rosales</taxon>
        <taxon>Rosaceae</taxon>
        <taxon>Amygdaloideae</taxon>
        <taxon>Amygdaleae</taxon>
        <taxon>Prunus</taxon>
    </lineage>
</organism>
<evidence type="ECO:0000256" key="1">
    <source>
        <dbReference type="ARBA" id="ARBA00022737"/>
    </source>
</evidence>
<sequence length="693" mass="78000">MGVTAGSVLNRLLCDKGHLTKPSNPTAVKAISSTILTHLDSGHLPKAVSILFASPHPFQFSLYARLFQLCSSNHAILEVRKVESHLVTFSPVPPIFLLNRAIEAYAKCGSLGDARELFEEMPQRDGGSWNALITAYSQTGNPEDAFGLFIKMNRSGFLPNEITFASVLGSCAAVLALWLSRQIHAVIFKYGFNGNVILGSSLVDIYGKCGVMRDARGIFDEIQNPNDISWNIIVRRYLEMGEGKEAIIMFFQMFVAAVRPLNFTFSSALVACSSITALEEGMQIHGAAIKMGFENDEVVLSSLIDMYAKCGELENACAIFDQPKSKNLISGTSIVSGYAMSGQTWKAREFFNEMPERNVVTWNAMLAGYTHYFQWEEALNFIFLMVNTTKNIDQVTLGLILKVCAGLSDVEMGKQVHGFIYRHDFCSNIFVGNGLLDMYGKCGNLKRAKTVWFHQISQCRDRISWNALLSSYARHGRSELAMTIFCEMQLEETPDEYTFAILLAACANIFALEQGKQIHGFMIRNGYTMDSVVRGALVDMYSKCRSIEYAIMVFKERASRDVILWNSMILGCCHNYKGREVLKCFGLMEDEGIKPDHVTFRGVLHACTYEGFVELGRQYFDSMTNEYGIIPRLEHYECMIELYSQWGYMDELENFVKNMPFDPTVPMLTRVLDACRRHGCLRLGQWAAQRLNE</sequence>
<feature type="repeat" description="PPR" evidence="2">
    <location>
        <begin position="226"/>
        <end position="260"/>
    </location>
</feature>
<dbReference type="GO" id="GO:0003723">
    <property type="term" value="F:RNA binding"/>
    <property type="evidence" value="ECO:0000318"/>
    <property type="project" value="GO_Central"/>
</dbReference>
<evidence type="ECO:0008006" key="5">
    <source>
        <dbReference type="Google" id="ProtNLM"/>
    </source>
</evidence>
<dbReference type="FunFam" id="1.25.40.10:FF:000285">
    <property type="entry name" value="Pentatricopeptide repeat-containing protein, chloroplastic"/>
    <property type="match status" value="1"/>
</dbReference>
<reference evidence="3 4" key="1">
    <citation type="journal article" date="2013" name="Nat. Genet.">
        <title>The high-quality draft genome of peach (Prunus persica) identifies unique patterns of genetic diversity, domestication and genome evolution.</title>
        <authorList>
            <consortium name="International Peach Genome Initiative"/>
            <person name="Verde I."/>
            <person name="Abbott A.G."/>
            <person name="Scalabrin S."/>
            <person name="Jung S."/>
            <person name="Shu S."/>
            <person name="Marroni F."/>
            <person name="Zhebentyayeva T."/>
            <person name="Dettori M.T."/>
            <person name="Grimwood J."/>
            <person name="Cattonaro F."/>
            <person name="Zuccolo A."/>
            <person name="Rossini L."/>
            <person name="Jenkins J."/>
            <person name="Vendramin E."/>
            <person name="Meisel L.A."/>
            <person name="Decroocq V."/>
            <person name="Sosinski B."/>
            <person name="Prochnik S."/>
            <person name="Mitros T."/>
            <person name="Policriti A."/>
            <person name="Cipriani G."/>
            <person name="Dondini L."/>
            <person name="Ficklin S."/>
            <person name="Goodstein D.M."/>
            <person name="Xuan P."/>
            <person name="Del Fabbro C."/>
            <person name="Aramini V."/>
            <person name="Copetti D."/>
            <person name="Gonzalez S."/>
            <person name="Horner D.S."/>
            <person name="Falchi R."/>
            <person name="Lucas S."/>
            <person name="Mica E."/>
            <person name="Maldonado J."/>
            <person name="Lazzari B."/>
            <person name="Bielenberg D."/>
            <person name="Pirona R."/>
            <person name="Miculan M."/>
            <person name="Barakat A."/>
            <person name="Testolin R."/>
            <person name="Stella A."/>
            <person name="Tartarini S."/>
            <person name="Tonutti P."/>
            <person name="Arus P."/>
            <person name="Orellana A."/>
            <person name="Wells C."/>
            <person name="Main D."/>
            <person name="Vizzotto G."/>
            <person name="Silva H."/>
            <person name="Salamini F."/>
            <person name="Schmutz J."/>
            <person name="Morgante M."/>
            <person name="Rokhsar D.S."/>
        </authorList>
    </citation>
    <scope>NUCLEOTIDE SEQUENCE [LARGE SCALE GENOMIC DNA]</scope>
    <source>
        <strain evidence="4">cv. Nemared</strain>
    </source>
</reference>
<feature type="repeat" description="PPR" evidence="2">
    <location>
        <begin position="461"/>
        <end position="495"/>
    </location>
</feature>
<name>A0A251MQT3_PRUPE</name>
<dbReference type="InterPro" id="IPR011990">
    <property type="entry name" value="TPR-like_helical_dom_sf"/>
</dbReference>
<dbReference type="Gene3D" id="1.25.40.10">
    <property type="entry name" value="Tetratricopeptide repeat domain"/>
    <property type="match status" value="5"/>
</dbReference>
<evidence type="ECO:0000256" key="2">
    <source>
        <dbReference type="PROSITE-ProRule" id="PRU00708"/>
    </source>
</evidence>
<dbReference type="InterPro" id="IPR002885">
    <property type="entry name" value="PPR_rpt"/>
</dbReference>
<dbReference type="PROSITE" id="PS51375">
    <property type="entry name" value="PPR"/>
    <property type="match status" value="5"/>
</dbReference>
<dbReference type="GO" id="GO:0009451">
    <property type="term" value="P:RNA modification"/>
    <property type="evidence" value="ECO:0000318"/>
    <property type="project" value="GO_Central"/>
</dbReference>
<keyword evidence="1" id="KW-0677">Repeat</keyword>
<dbReference type="FunFam" id="1.25.40.10:FF:000425">
    <property type="entry name" value="Pentatricopeptide repeat-containing protein At3g26540"/>
    <property type="match status" value="1"/>
</dbReference>
<dbReference type="FunFam" id="1.25.40.10:FF:000158">
    <property type="entry name" value="pentatricopeptide repeat-containing protein At2g33680"/>
    <property type="match status" value="1"/>
</dbReference>
<protein>
    <recommendedName>
        <fullName evidence="5">Pentacotripeptide-repeat region of PRORP domain-containing protein</fullName>
    </recommendedName>
</protein>
<evidence type="ECO:0000313" key="4">
    <source>
        <dbReference type="Proteomes" id="UP000006882"/>
    </source>
</evidence>
<dbReference type="PANTHER" id="PTHR47926">
    <property type="entry name" value="PENTATRICOPEPTIDE REPEAT-CONTAINING PROTEIN"/>
    <property type="match status" value="1"/>
</dbReference>
<gene>
    <name evidence="3" type="ORF">PRUPE_8G008000</name>
</gene>